<protein>
    <submittedName>
        <fullName evidence="3">SRPBCC family protein</fullName>
    </submittedName>
</protein>
<dbReference type="RefSeq" id="WP_258858093.1">
    <property type="nucleotide sequence ID" value="NZ_JANUGV010000007.1"/>
</dbReference>
<gene>
    <name evidence="3" type="ORF">NX773_20295</name>
</gene>
<proteinExistence type="inferred from homology"/>
<dbReference type="Proteomes" id="UP001205861">
    <property type="component" value="Unassembled WGS sequence"/>
</dbReference>
<dbReference type="CDD" id="cd08896">
    <property type="entry name" value="SRPBCC_CalC_Aha1-like_3"/>
    <property type="match status" value="1"/>
</dbReference>
<evidence type="ECO:0000259" key="2">
    <source>
        <dbReference type="Pfam" id="PF08327"/>
    </source>
</evidence>
<organism evidence="3 4">
    <name type="scientific">Massilia solisilvae</name>
    <dbReference type="NCBI Taxonomy" id="1811225"/>
    <lineage>
        <taxon>Bacteria</taxon>
        <taxon>Pseudomonadati</taxon>
        <taxon>Pseudomonadota</taxon>
        <taxon>Betaproteobacteria</taxon>
        <taxon>Burkholderiales</taxon>
        <taxon>Oxalobacteraceae</taxon>
        <taxon>Telluria group</taxon>
        <taxon>Massilia</taxon>
    </lineage>
</organism>
<dbReference type="InterPro" id="IPR013538">
    <property type="entry name" value="ASHA1/2-like_C"/>
</dbReference>
<dbReference type="Gene3D" id="3.30.530.20">
    <property type="match status" value="1"/>
</dbReference>
<evidence type="ECO:0000313" key="4">
    <source>
        <dbReference type="Proteomes" id="UP001205861"/>
    </source>
</evidence>
<evidence type="ECO:0000256" key="1">
    <source>
        <dbReference type="ARBA" id="ARBA00006817"/>
    </source>
</evidence>
<reference evidence="3 4" key="1">
    <citation type="submission" date="2022-08" db="EMBL/GenBank/DDBJ databases">
        <title>Reclassification of Massilia species as members of the genera Telluria, Duganella, Pseudoduganella, Mokoshia gen. nov. and Zemynaea gen. nov. using orthogonal and non-orthogonal genome-based approaches.</title>
        <authorList>
            <person name="Bowman J.P."/>
        </authorList>
    </citation>
    <scope>NUCLEOTIDE SEQUENCE [LARGE SCALE GENOMIC DNA]</scope>
    <source>
        <strain evidence="3 4">JCM 31607</strain>
    </source>
</reference>
<feature type="domain" description="Activator of Hsp90 ATPase homologue 1/2-like C-terminal" evidence="2">
    <location>
        <begin position="22"/>
        <end position="159"/>
    </location>
</feature>
<comment type="similarity">
    <text evidence="1">Belongs to the AHA1 family.</text>
</comment>
<dbReference type="SUPFAM" id="SSF55961">
    <property type="entry name" value="Bet v1-like"/>
    <property type="match status" value="1"/>
</dbReference>
<keyword evidence="4" id="KW-1185">Reference proteome</keyword>
<comment type="caution">
    <text evidence="3">The sequence shown here is derived from an EMBL/GenBank/DDBJ whole genome shotgun (WGS) entry which is preliminary data.</text>
</comment>
<name>A0ABT2BR23_9BURK</name>
<sequence>MSENQTTTRAEGRDLFLTRVINATPEKLFQAWTDPRTMEKWFCPKPWRVSVISSDLRPGGASVMTMHGPEGQEFPNNGVYLDVVPNRRIVFTDAFTTAWEPSDKAFMVAEVNFEDIGGGKTRYSAHVRHWSVEDREAHEKMGFHEGWAKATEQLVELVEAR</sequence>
<evidence type="ECO:0000313" key="3">
    <source>
        <dbReference type="EMBL" id="MCS0610515.1"/>
    </source>
</evidence>
<dbReference type="EMBL" id="JANUGV010000007">
    <property type="protein sequence ID" value="MCS0610515.1"/>
    <property type="molecule type" value="Genomic_DNA"/>
</dbReference>
<dbReference type="Pfam" id="PF08327">
    <property type="entry name" value="AHSA1"/>
    <property type="match status" value="1"/>
</dbReference>
<dbReference type="InterPro" id="IPR023393">
    <property type="entry name" value="START-like_dom_sf"/>
</dbReference>
<accession>A0ABT2BR23</accession>